<dbReference type="Pfam" id="PF04433">
    <property type="entry name" value="SWIRM"/>
    <property type="match status" value="1"/>
</dbReference>
<dbReference type="EMBL" id="JXCE01000082">
    <property type="protein sequence ID" value="KPA41881.1"/>
    <property type="molecule type" value="Genomic_DNA"/>
</dbReference>
<protein>
    <submittedName>
        <fullName evidence="3">Swirm protein</fullName>
    </submittedName>
</protein>
<dbReference type="GO" id="GO:0006338">
    <property type="term" value="P:chromatin remodeling"/>
    <property type="evidence" value="ECO:0007669"/>
    <property type="project" value="TreeGrafter"/>
</dbReference>
<sequence>MASNSLDRAQRSSPMGPPKYPASKTYNNHPHLMSPPDHVQDSFHHNQYDAGKPPSSRTDYEKHHSMPMSPPVSPYNQAVSTAEGPTGPSNAIKDPLLYPADEVPSSSAQQPLFATAEVDEEHDKIIDQHMRARAQSPATFGMVAPPNREHYRLVLSFKSKVMKHYQQNPRGWLRQERRYLQDDQAARNAHGKRFPKIMPAKTAKAPRQRGDRVQKPQSTPRPIRTHPPAGPSPGAGIVRPARRISATPEPSRRAVAPNREDKDFASLENYCPPLDSLPNKPNSLKVEWKGQPLDLSNDPNKIHLHPDEVSLASSLRLDAATYLTSKRRIFKQRLDCYRRKKEFRKTDAQQACKIDVNKASKLWTAFEKVGWLNSKWMDQYL</sequence>
<accession>A0A0N1J2R5</accession>
<evidence type="ECO:0000259" key="2">
    <source>
        <dbReference type="PROSITE" id="PS50934"/>
    </source>
</evidence>
<dbReference type="GO" id="GO:0003682">
    <property type="term" value="F:chromatin binding"/>
    <property type="evidence" value="ECO:0007669"/>
    <property type="project" value="TreeGrafter"/>
</dbReference>
<dbReference type="GO" id="GO:0006357">
    <property type="term" value="P:regulation of transcription by RNA polymerase II"/>
    <property type="evidence" value="ECO:0007669"/>
    <property type="project" value="TreeGrafter"/>
</dbReference>
<feature type="domain" description="SWIRM" evidence="2">
    <location>
        <begin position="284"/>
        <end position="381"/>
    </location>
</feature>
<dbReference type="FunFam" id="1.10.10.10:FF:000087">
    <property type="entry name" value="Transcriptional adapter 2"/>
    <property type="match status" value="1"/>
</dbReference>
<dbReference type="Proteomes" id="UP000037904">
    <property type="component" value="Unassembled WGS sequence"/>
</dbReference>
<organism evidence="3 4">
    <name type="scientific">Fusarium langsethiae</name>
    <dbReference type="NCBI Taxonomy" id="179993"/>
    <lineage>
        <taxon>Eukaryota</taxon>
        <taxon>Fungi</taxon>
        <taxon>Dikarya</taxon>
        <taxon>Ascomycota</taxon>
        <taxon>Pezizomycotina</taxon>
        <taxon>Sordariomycetes</taxon>
        <taxon>Hypocreomycetidae</taxon>
        <taxon>Hypocreales</taxon>
        <taxon>Nectriaceae</taxon>
        <taxon>Fusarium</taxon>
    </lineage>
</organism>
<evidence type="ECO:0000256" key="1">
    <source>
        <dbReference type="SAM" id="MobiDB-lite"/>
    </source>
</evidence>
<evidence type="ECO:0000313" key="4">
    <source>
        <dbReference type="Proteomes" id="UP000037904"/>
    </source>
</evidence>
<dbReference type="Gene3D" id="1.10.10.10">
    <property type="entry name" value="Winged helix-like DNA-binding domain superfamily/Winged helix DNA-binding domain"/>
    <property type="match status" value="1"/>
</dbReference>
<dbReference type="GO" id="GO:0003713">
    <property type="term" value="F:transcription coactivator activity"/>
    <property type="evidence" value="ECO:0007669"/>
    <property type="project" value="TreeGrafter"/>
</dbReference>
<gene>
    <name evidence="3" type="ORF">FLAG1_05225</name>
</gene>
<evidence type="ECO:0000313" key="3">
    <source>
        <dbReference type="EMBL" id="KPA41881.1"/>
    </source>
</evidence>
<dbReference type="InterPro" id="IPR007526">
    <property type="entry name" value="SWIRM"/>
</dbReference>
<feature type="region of interest" description="Disordered" evidence="1">
    <location>
        <begin position="186"/>
        <end position="280"/>
    </location>
</feature>
<comment type="caution">
    <text evidence="3">The sequence shown here is derived from an EMBL/GenBank/DDBJ whole genome shotgun (WGS) entry which is preliminary data.</text>
</comment>
<dbReference type="SUPFAM" id="SSF46689">
    <property type="entry name" value="Homeodomain-like"/>
    <property type="match status" value="1"/>
</dbReference>
<dbReference type="AlphaFoldDB" id="A0A0N1J2R5"/>
<dbReference type="InterPro" id="IPR036388">
    <property type="entry name" value="WH-like_DNA-bd_sf"/>
</dbReference>
<dbReference type="InterPro" id="IPR009057">
    <property type="entry name" value="Homeodomain-like_sf"/>
</dbReference>
<feature type="region of interest" description="Disordered" evidence="1">
    <location>
        <begin position="1"/>
        <end position="97"/>
    </location>
</feature>
<dbReference type="GO" id="GO:0070210">
    <property type="term" value="C:Rpd3L-Expanded complex"/>
    <property type="evidence" value="ECO:0007669"/>
    <property type="project" value="TreeGrafter"/>
</dbReference>
<keyword evidence="4" id="KW-1185">Reference proteome</keyword>
<reference evidence="3 4" key="1">
    <citation type="submission" date="2015-04" db="EMBL/GenBank/DDBJ databases">
        <title>The draft genome sequence of Fusarium langsethiae, a T-2/HT-2 mycotoxin producer.</title>
        <authorList>
            <person name="Lysoe E."/>
            <person name="Divon H.H."/>
            <person name="Terzi V."/>
            <person name="Orru L."/>
            <person name="Lamontanara A."/>
            <person name="Kolseth A.-K."/>
            <person name="Frandsen R.J."/>
            <person name="Nielsen K."/>
            <person name="Thrane U."/>
        </authorList>
    </citation>
    <scope>NUCLEOTIDE SEQUENCE [LARGE SCALE GENOMIC DNA]</scope>
    <source>
        <strain evidence="3 4">Fl201059</strain>
    </source>
</reference>
<dbReference type="PROSITE" id="PS50934">
    <property type="entry name" value="SWIRM"/>
    <property type="match status" value="1"/>
</dbReference>
<feature type="compositionally biased region" description="Polar residues" evidence="1">
    <location>
        <begin position="1"/>
        <end position="13"/>
    </location>
</feature>
<dbReference type="OrthoDB" id="5598695at2759"/>
<name>A0A0N1J2R5_FUSLA</name>
<dbReference type="PANTHER" id="PTHR12374">
    <property type="entry name" value="TRANSCRIPTIONAL ADAPTOR 2 ADA2 -RELATED"/>
    <property type="match status" value="1"/>
</dbReference>
<feature type="compositionally biased region" description="Basic and acidic residues" evidence="1">
    <location>
        <begin position="38"/>
        <end position="47"/>
    </location>
</feature>
<dbReference type="PANTHER" id="PTHR12374:SF21">
    <property type="entry name" value="SWIRM DOMAIN-CONTAINING PROTEIN FUN19-RELATED"/>
    <property type="match status" value="1"/>
</dbReference>
<proteinExistence type="predicted"/>